<proteinExistence type="predicted"/>
<organism evidence="1 2">
    <name type="scientific">Solanum commersonii</name>
    <name type="common">Commerson's wild potato</name>
    <name type="synonym">Commerson's nightshade</name>
    <dbReference type="NCBI Taxonomy" id="4109"/>
    <lineage>
        <taxon>Eukaryota</taxon>
        <taxon>Viridiplantae</taxon>
        <taxon>Streptophyta</taxon>
        <taxon>Embryophyta</taxon>
        <taxon>Tracheophyta</taxon>
        <taxon>Spermatophyta</taxon>
        <taxon>Magnoliopsida</taxon>
        <taxon>eudicotyledons</taxon>
        <taxon>Gunneridae</taxon>
        <taxon>Pentapetalae</taxon>
        <taxon>asterids</taxon>
        <taxon>lamiids</taxon>
        <taxon>Solanales</taxon>
        <taxon>Solanaceae</taxon>
        <taxon>Solanoideae</taxon>
        <taxon>Solaneae</taxon>
        <taxon>Solanum</taxon>
    </lineage>
</organism>
<comment type="caution">
    <text evidence="1">The sequence shown here is derived from an EMBL/GenBank/DDBJ whole genome shotgun (WGS) entry which is preliminary data.</text>
</comment>
<dbReference type="OrthoDB" id="1304154at2759"/>
<dbReference type="AlphaFoldDB" id="A0A9J5YZM7"/>
<keyword evidence="2" id="KW-1185">Reference proteome</keyword>
<dbReference type="Proteomes" id="UP000824120">
    <property type="component" value="Chromosome 5"/>
</dbReference>
<accession>A0A9J5YZM7</accession>
<dbReference type="EMBL" id="JACXVP010000005">
    <property type="protein sequence ID" value="KAG5605224.1"/>
    <property type="molecule type" value="Genomic_DNA"/>
</dbReference>
<evidence type="ECO:0000313" key="1">
    <source>
        <dbReference type="EMBL" id="KAG5605224.1"/>
    </source>
</evidence>
<evidence type="ECO:0000313" key="2">
    <source>
        <dbReference type="Proteomes" id="UP000824120"/>
    </source>
</evidence>
<gene>
    <name evidence="1" type="ORF">H5410_026716</name>
</gene>
<name>A0A9J5YZM7_SOLCO</name>
<reference evidence="1 2" key="1">
    <citation type="submission" date="2020-09" db="EMBL/GenBank/DDBJ databases">
        <title>De no assembly of potato wild relative species, Solanum commersonii.</title>
        <authorList>
            <person name="Cho K."/>
        </authorList>
    </citation>
    <scope>NUCLEOTIDE SEQUENCE [LARGE SCALE GENOMIC DNA]</scope>
    <source>
        <strain evidence="1">LZ3.2</strain>
        <tissue evidence="1">Leaf</tissue>
    </source>
</reference>
<sequence>MNELQNTEVQHLIMEGSNYAPLHVTCSTVHEQILKPFIFLNFWPKHHSFQKTVEDIWKMEATGSPFTVVQTTLKKVKVALVKWMATLEDIVRTKEIQVEINASEENRTTLKKSEADLKNYLHIEEEYWKQKAGMRGFQDVDKNTKFFYAYVNGRSRKI</sequence>
<protein>
    <submittedName>
        <fullName evidence="1">Uncharacterized protein</fullName>
    </submittedName>
</protein>